<keyword evidence="8" id="KW-0206">Cytoskeleton</keyword>
<comment type="caution">
    <text evidence="13">The sequence shown here is derived from an EMBL/GenBank/DDBJ whole genome shotgun (WGS) entry which is preliminary data.</text>
</comment>
<keyword evidence="7" id="KW-0342">GTP-binding</keyword>
<feature type="domain" description="Tubulin/FtsZ 2-layer sandwich" evidence="12">
    <location>
        <begin position="590"/>
        <end position="734"/>
    </location>
</feature>
<comment type="subcellular location">
    <subcellularLocation>
        <location evidence="1">Cytoplasm</location>
        <location evidence="1">Cytoskeleton</location>
        <location evidence="1">Microtubule organizing center</location>
        <location evidence="1">Spindle pole body</location>
    </subcellularLocation>
</comment>
<evidence type="ECO:0000313" key="13">
    <source>
        <dbReference type="EMBL" id="KAJ5450642.1"/>
    </source>
</evidence>
<dbReference type="EMBL" id="JAPVEA010000006">
    <property type="protein sequence ID" value="KAJ5450642.1"/>
    <property type="molecule type" value="Genomic_DNA"/>
</dbReference>
<keyword evidence="14" id="KW-1185">Reference proteome</keyword>
<dbReference type="SUPFAM" id="SSF52490">
    <property type="entry name" value="Tubulin nucleotide-binding domain-like"/>
    <property type="match status" value="1"/>
</dbReference>
<feature type="domain" description="Tubulin/FtsZ GTPase" evidence="11">
    <location>
        <begin position="402"/>
        <end position="588"/>
    </location>
</feature>
<dbReference type="GO" id="GO:0005816">
    <property type="term" value="C:spindle pole body"/>
    <property type="evidence" value="ECO:0007669"/>
    <property type="project" value="UniProtKB-SubCell"/>
</dbReference>
<name>A0AAD6G2B2_9EURO</name>
<protein>
    <recommendedName>
        <fullName evidence="3">Tubulin gamma chain</fullName>
    </recommendedName>
    <alternativeName>
        <fullName evidence="9">Gamma-tubulin</fullName>
    </alternativeName>
</protein>
<dbReference type="PROSITE" id="PS00227">
    <property type="entry name" value="TUBULIN"/>
    <property type="match status" value="1"/>
</dbReference>
<reference evidence="13" key="2">
    <citation type="journal article" date="2023" name="IMA Fungus">
        <title>Comparative genomic study of the Penicillium genus elucidates a diverse pangenome and 15 lateral gene transfer events.</title>
        <authorList>
            <person name="Petersen C."/>
            <person name="Sorensen T."/>
            <person name="Nielsen M.R."/>
            <person name="Sondergaard T.E."/>
            <person name="Sorensen J.L."/>
            <person name="Fitzpatrick D.A."/>
            <person name="Frisvad J.C."/>
            <person name="Nielsen K.L."/>
        </authorList>
    </citation>
    <scope>NUCLEOTIDE SEQUENCE</scope>
    <source>
        <strain evidence="13">IBT 16125</strain>
    </source>
</reference>
<keyword evidence="5" id="KW-0493">Microtubule</keyword>
<dbReference type="Gene3D" id="3.40.50.1440">
    <property type="entry name" value="Tubulin/FtsZ, GTPase domain"/>
    <property type="match status" value="1"/>
</dbReference>
<dbReference type="Gene3D" id="1.10.287.600">
    <property type="entry name" value="Helix hairpin bin"/>
    <property type="match status" value="1"/>
</dbReference>
<dbReference type="SMART" id="SM00864">
    <property type="entry name" value="Tubulin"/>
    <property type="match status" value="1"/>
</dbReference>
<dbReference type="InterPro" id="IPR003008">
    <property type="entry name" value="Tubulin_FtsZ_GTPase"/>
</dbReference>
<dbReference type="GO" id="GO:0047661">
    <property type="term" value="F:amino-acid racemase activity"/>
    <property type="evidence" value="ECO:0007669"/>
    <property type="project" value="InterPro"/>
</dbReference>
<comment type="similarity">
    <text evidence="10">Belongs to the HyuE racemase family.</text>
</comment>
<evidence type="ECO:0000256" key="4">
    <source>
        <dbReference type="ARBA" id="ARBA00022490"/>
    </source>
</evidence>
<dbReference type="InterPro" id="IPR008280">
    <property type="entry name" value="Tub_FtsZ_C"/>
</dbReference>
<evidence type="ECO:0000256" key="3">
    <source>
        <dbReference type="ARBA" id="ARBA00018848"/>
    </source>
</evidence>
<dbReference type="Pfam" id="PF00091">
    <property type="entry name" value="Tubulin"/>
    <property type="match status" value="1"/>
</dbReference>
<dbReference type="FunFam" id="1.10.287.600:FF:000004">
    <property type="entry name" value="Tubulin gamma chain"/>
    <property type="match status" value="1"/>
</dbReference>
<comment type="similarity">
    <text evidence="2">Belongs to the tubulin family.</text>
</comment>
<dbReference type="Gene3D" id="3.40.50.12500">
    <property type="match status" value="1"/>
</dbReference>
<proteinExistence type="inferred from homology"/>
<dbReference type="Proteomes" id="UP001213681">
    <property type="component" value="Unassembled WGS sequence"/>
</dbReference>
<dbReference type="SMART" id="SM00865">
    <property type="entry name" value="Tubulin_C"/>
    <property type="match status" value="1"/>
</dbReference>
<dbReference type="InterPro" id="IPR023123">
    <property type="entry name" value="Tubulin_C"/>
</dbReference>
<dbReference type="GO" id="GO:0005525">
    <property type="term" value="F:GTP binding"/>
    <property type="evidence" value="ECO:0007669"/>
    <property type="project" value="UniProtKB-KW"/>
</dbReference>
<accession>A0AAD6G2B2</accession>
<evidence type="ECO:0000256" key="2">
    <source>
        <dbReference type="ARBA" id="ARBA00009636"/>
    </source>
</evidence>
<dbReference type="Pfam" id="PF01177">
    <property type="entry name" value="Asp_Glu_race"/>
    <property type="match status" value="1"/>
</dbReference>
<dbReference type="GO" id="GO:0031122">
    <property type="term" value="P:cytoplasmic microtubule organization"/>
    <property type="evidence" value="ECO:0007669"/>
    <property type="project" value="InterPro"/>
</dbReference>
<dbReference type="InterPro" id="IPR015942">
    <property type="entry name" value="Asp/Glu/hydantoin_racemase"/>
</dbReference>
<reference evidence="13" key="1">
    <citation type="submission" date="2022-12" db="EMBL/GenBank/DDBJ databases">
        <authorList>
            <person name="Petersen C."/>
        </authorList>
    </citation>
    <scope>NUCLEOTIDE SEQUENCE</scope>
    <source>
        <strain evidence="13">IBT 16125</strain>
    </source>
</reference>
<dbReference type="GO" id="GO:0007020">
    <property type="term" value="P:microtubule nucleation"/>
    <property type="evidence" value="ECO:0007669"/>
    <property type="project" value="InterPro"/>
</dbReference>
<gene>
    <name evidence="13" type="ORF">N7458_007091</name>
</gene>
<keyword evidence="6" id="KW-0547">Nucleotide-binding</keyword>
<dbReference type="GO" id="GO:0005874">
    <property type="term" value="C:microtubule"/>
    <property type="evidence" value="ECO:0007669"/>
    <property type="project" value="UniProtKB-KW"/>
</dbReference>
<dbReference type="InterPro" id="IPR017975">
    <property type="entry name" value="Tubulin_CS"/>
</dbReference>
<organism evidence="13 14">
    <name type="scientific">Penicillium daleae</name>
    <dbReference type="NCBI Taxonomy" id="63821"/>
    <lineage>
        <taxon>Eukaryota</taxon>
        <taxon>Fungi</taxon>
        <taxon>Dikarya</taxon>
        <taxon>Ascomycota</taxon>
        <taxon>Pezizomycotina</taxon>
        <taxon>Eurotiomycetes</taxon>
        <taxon>Eurotiomycetidae</taxon>
        <taxon>Eurotiales</taxon>
        <taxon>Aspergillaceae</taxon>
        <taxon>Penicillium</taxon>
    </lineage>
</organism>
<evidence type="ECO:0000259" key="11">
    <source>
        <dbReference type="SMART" id="SM00864"/>
    </source>
</evidence>
<dbReference type="GeneID" id="81600716"/>
<dbReference type="GO" id="GO:0000930">
    <property type="term" value="C:gamma-tubulin complex"/>
    <property type="evidence" value="ECO:0007669"/>
    <property type="project" value="InterPro"/>
</dbReference>
<dbReference type="InterPro" id="IPR037103">
    <property type="entry name" value="Tubulin/FtsZ-like_C"/>
</dbReference>
<evidence type="ECO:0000313" key="14">
    <source>
        <dbReference type="Proteomes" id="UP001213681"/>
    </source>
</evidence>
<dbReference type="Pfam" id="PF03953">
    <property type="entry name" value="Tubulin_C"/>
    <property type="match status" value="1"/>
</dbReference>
<evidence type="ECO:0000256" key="7">
    <source>
        <dbReference type="ARBA" id="ARBA00023134"/>
    </source>
</evidence>
<evidence type="ECO:0000259" key="12">
    <source>
        <dbReference type="SMART" id="SM00865"/>
    </source>
</evidence>
<dbReference type="FunFam" id="3.30.1330.20:FF:000003">
    <property type="entry name" value="Tubulin gamma chain"/>
    <property type="match status" value="1"/>
</dbReference>
<dbReference type="PRINTS" id="PR01164">
    <property type="entry name" value="GAMMATUBULIN"/>
</dbReference>
<dbReference type="CDD" id="cd02188">
    <property type="entry name" value="gamma_tubulin"/>
    <property type="match status" value="1"/>
</dbReference>
<evidence type="ECO:0000256" key="6">
    <source>
        <dbReference type="ARBA" id="ARBA00022741"/>
    </source>
</evidence>
<dbReference type="RefSeq" id="XP_056766177.1">
    <property type="nucleotide sequence ID" value="XM_056910473.1"/>
</dbReference>
<dbReference type="InterPro" id="IPR018316">
    <property type="entry name" value="Tubulin/FtsZ_2-layer-sand-dom"/>
</dbReference>
<evidence type="ECO:0000256" key="5">
    <source>
        <dbReference type="ARBA" id="ARBA00022701"/>
    </source>
</evidence>
<evidence type="ECO:0000256" key="9">
    <source>
        <dbReference type="ARBA" id="ARBA00033229"/>
    </source>
</evidence>
<evidence type="ECO:0000256" key="8">
    <source>
        <dbReference type="ARBA" id="ARBA00023212"/>
    </source>
</evidence>
<dbReference type="InterPro" id="IPR000217">
    <property type="entry name" value="Tubulin"/>
</dbReference>
<evidence type="ECO:0000256" key="1">
    <source>
        <dbReference type="ARBA" id="ARBA00004317"/>
    </source>
</evidence>
<keyword evidence="4" id="KW-0963">Cytoplasm</keyword>
<dbReference type="PRINTS" id="PR01161">
    <property type="entry name" value="TUBULIN"/>
</dbReference>
<dbReference type="PANTHER" id="PTHR11588">
    <property type="entry name" value="TUBULIN"/>
    <property type="match status" value="1"/>
</dbReference>
<dbReference type="Gene3D" id="3.30.1330.20">
    <property type="entry name" value="Tubulin/FtsZ, C-terminal domain"/>
    <property type="match status" value="1"/>
</dbReference>
<dbReference type="InterPro" id="IPR053714">
    <property type="entry name" value="Iso_Racemase_Enz_sf"/>
</dbReference>
<dbReference type="InterPro" id="IPR036525">
    <property type="entry name" value="Tubulin/FtsZ_GTPase_sf"/>
</dbReference>
<dbReference type="AlphaFoldDB" id="A0AAD6G2B2"/>
<dbReference type="SUPFAM" id="SSF55307">
    <property type="entry name" value="Tubulin C-terminal domain-like"/>
    <property type="match status" value="1"/>
</dbReference>
<evidence type="ECO:0000256" key="10">
    <source>
        <dbReference type="ARBA" id="ARBA00038414"/>
    </source>
</evidence>
<dbReference type="InterPro" id="IPR002454">
    <property type="entry name" value="Gamma_tubulin"/>
</dbReference>
<sequence length="800" mass="88678">MPSQRDNRPIKIMVINPNVSTEMTDALKPIMDSLNFTDVEWHFYTSPCDSNGREAPIDSINNSVDSAKTAWVCRNTTQYIPDFDAFLVACYSAHPLVGILRQAIAEYESKHDSHRHRYVTGIFEASVTTSLSLISAFKLTPVMYARDQVEDSFGIVTTGSGWKQELTNAVTEMLVGKDRETPACFAGVETTGLSALELHHTDPDEVRRRISEATARLLQNSSTFVAAVCLGCAGMVGMEEAVREGCIKAYGKQEGPRVRIVDGVIAGARQLADHSQKVPRVNAIRVNFTSPQRRKLGPRCLGWYFELKYTSGIFYNIICTDTNALCREIITIQAGQCGNNGMLLSSADFDRNEPNTAIARMPDFKSGEMDVGSQFWQQLCLEHGISQDGNLEDFATEGGDRKDVFFYQVLHAIQSGPYRNIYNPENFFIGQNGVGAGNNWGAGYAAGEGVQEEIFDMIDREADGSDSLEGFMLLHSIAGGTGSGLGSYLLERMNDRFPKKLIQTYSVFPDMQTTDVVVNPYNSLLSMRRLTQDADSVVVLDNGALSRIVADRLHMRPGSFDDKTNFDQTNQLVSTVMSASTATLRYPGYMHNDLAGIIASLIPTPRCHFLLTSYTPFTGDSIEQAKTVRKTTVLDVMRRLLQPKNRMVSMTPSKSSCYISILNMIQGEADPTDVHKSLLRIRERRLASFIPWGPASIQVALTNKSPYLQHSHRVSGLMLANHTSVATLFKRIIQQYDRLRKRNAFLEPYKKEAPFAGGDLSEFDEARAVVMDLVAEYEAAEREDYLDPGAGAAAEQETGV</sequence>